<proteinExistence type="inferred from homology"/>
<protein>
    <submittedName>
        <fullName evidence="7">RNA polymerase sigma factor, sigma-70 family</fullName>
    </submittedName>
</protein>
<keyword evidence="2" id="KW-0805">Transcription regulation</keyword>
<dbReference type="Proteomes" id="UP000010798">
    <property type="component" value="Chromosome"/>
</dbReference>
<dbReference type="PANTHER" id="PTHR43133:SF39">
    <property type="entry name" value="SIMILAR TO RNA POLYMERASE SIGMA-E FACTOR"/>
    <property type="match status" value="1"/>
</dbReference>
<organism evidence="7 8">
    <name type="scientific">Singulisphaera acidiphila (strain ATCC BAA-1392 / DSM 18658 / VKM B-2454 / MOB10)</name>
    <dbReference type="NCBI Taxonomy" id="886293"/>
    <lineage>
        <taxon>Bacteria</taxon>
        <taxon>Pseudomonadati</taxon>
        <taxon>Planctomycetota</taxon>
        <taxon>Planctomycetia</taxon>
        <taxon>Isosphaerales</taxon>
        <taxon>Isosphaeraceae</taxon>
        <taxon>Singulisphaera</taxon>
    </lineage>
</organism>
<dbReference type="STRING" id="886293.Sinac_5005"/>
<evidence type="ECO:0000259" key="6">
    <source>
        <dbReference type="Pfam" id="PF07638"/>
    </source>
</evidence>
<evidence type="ECO:0000256" key="4">
    <source>
        <dbReference type="ARBA" id="ARBA00023163"/>
    </source>
</evidence>
<dbReference type="KEGG" id="saci:Sinac_5005"/>
<sequence>MGQTTEASDLLDRLRAGDDSAREPLVALAQKRFVTLARAMLRRFPHVGRWEQTDDLLQAALLRLHRSLATVRPEGVAHFDHLAAAQIRRELIDLARRDYGPQGKGAHHHTDGVDPGSRLAGIDNGSERPETLEGWAAFHEVVNRLPEPERQVMDRVWYQGMSHAQAAASLGVATKTIQRRWASARLLIRDALHGDSPEGE</sequence>
<dbReference type="SUPFAM" id="SSF88946">
    <property type="entry name" value="Sigma2 domain of RNA polymerase sigma factors"/>
    <property type="match status" value="1"/>
</dbReference>
<keyword evidence="4" id="KW-0804">Transcription</keyword>
<evidence type="ECO:0000256" key="5">
    <source>
        <dbReference type="SAM" id="MobiDB-lite"/>
    </source>
</evidence>
<keyword evidence="3" id="KW-0731">Sigma factor</keyword>
<comment type="similarity">
    <text evidence="1">Belongs to the sigma-70 factor family. ECF subfamily.</text>
</comment>
<evidence type="ECO:0000256" key="3">
    <source>
        <dbReference type="ARBA" id="ARBA00023082"/>
    </source>
</evidence>
<name>L0DID4_SINAD</name>
<dbReference type="InterPro" id="IPR014284">
    <property type="entry name" value="RNA_pol_sigma-70_dom"/>
</dbReference>
<dbReference type="InterPro" id="IPR013324">
    <property type="entry name" value="RNA_pol_sigma_r3/r4-like"/>
</dbReference>
<evidence type="ECO:0000256" key="1">
    <source>
        <dbReference type="ARBA" id="ARBA00010641"/>
    </source>
</evidence>
<dbReference type="Gene3D" id="1.10.1740.10">
    <property type="match status" value="1"/>
</dbReference>
<dbReference type="RefSeq" id="WP_015248265.1">
    <property type="nucleotide sequence ID" value="NC_019892.1"/>
</dbReference>
<dbReference type="PANTHER" id="PTHR43133">
    <property type="entry name" value="RNA POLYMERASE ECF-TYPE SIGMA FACTO"/>
    <property type="match status" value="1"/>
</dbReference>
<dbReference type="OrthoDB" id="283468at2"/>
<feature type="domain" description="RNA polymerase sigma-70 ECF-like HTH" evidence="6">
    <location>
        <begin position="5"/>
        <end position="192"/>
    </location>
</feature>
<feature type="region of interest" description="Disordered" evidence="5">
    <location>
        <begin position="98"/>
        <end position="126"/>
    </location>
</feature>
<accession>L0DID4</accession>
<dbReference type="SUPFAM" id="SSF88659">
    <property type="entry name" value="Sigma3 and sigma4 domains of RNA polymerase sigma factors"/>
    <property type="match status" value="1"/>
</dbReference>
<dbReference type="eggNOG" id="COG1595">
    <property type="taxonomic scope" value="Bacteria"/>
</dbReference>
<dbReference type="Pfam" id="PF07638">
    <property type="entry name" value="Sigma70_ECF"/>
    <property type="match status" value="1"/>
</dbReference>
<dbReference type="NCBIfam" id="TIGR02937">
    <property type="entry name" value="sigma70-ECF"/>
    <property type="match status" value="1"/>
</dbReference>
<dbReference type="EMBL" id="CP003364">
    <property type="protein sequence ID" value="AGA29159.1"/>
    <property type="molecule type" value="Genomic_DNA"/>
</dbReference>
<dbReference type="InterPro" id="IPR039425">
    <property type="entry name" value="RNA_pol_sigma-70-like"/>
</dbReference>
<evidence type="ECO:0000313" key="8">
    <source>
        <dbReference type="Proteomes" id="UP000010798"/>
    </source>
</evidence>
<dbReference type="HOGENOM" id="CLU_1365426_0_0_0"/>
<keyword evidence="8" id="KW-1185">Reference proteome</keyword>
<dbReference type="InterPro" id="IPR053812">
    <property type="entry name" value="HTH_Sigma70_ECF-like"/>
</dbReference>
<dbReference type="GO" id="GO:0006352">
    <property type="term" value="P:DNA-templated transcription initiation"/>
    <property type="evidence" value="ECO:0007669"/>
    <property type="project" value="InterPro"/>
</dbReference>
<evidence type="ECO:0000256" key="2">
    <source>
        <dbReference type="ARBA" id="ARBA00023015"/>
    </source>
</evidence>
<evidence type="ECO:0000313" key="7">
    <source>
        <dbReference type="EMBL" id="AGA29159.1"/>
    </source>
</evidence>
<dbReference type="InterPro" id="IPR036388">
    <property type="entry name" value="WH-like_DNA-bd_sf"/>
</dbReference>
<dbReference type="InterPro" id="IPR013325">
    <property type="entry name" value="RNA_pol_sigma_r2"/>
</dbReference>
<dbReference type="GO" id="GO:0016987">
    <property type="term" value="F:sigma factor activity"/>
    <property type="evidence" value="ECO:0007669"/>
    <property type="project" value="UniProtKB-KW"/>
</dbReference>
<dbReference type="AlphaFoldDB" id="L0DID4"/>
<dbReference type="Gene3D" id="1.10.10.10">
    <property type="entry name" value="Winged helix-like DNA-binding domain superfamily/Winged helix DNA-binding domain"/>
    <property type="match status" value="1"/>
</dbReference>
<reference evidence="7 8" key="1">
    <citation type="submission" date="2012-02" db="EMBL/GenBank/DDBJ databases">
        <title>Complete sequence of chromosome of Singulisphaera acidiphila DSM 18658.</title>
        <authorList>
            <consortium name="US DOE Joint Genome Institute (JGI-PGF)"/>
            <person name="Lucas S."/>
            <person name="Copeland A."/>
            <person name="Lapidus A."/>
            <person name="Glavina del Rio T."/>
            <person name="Dalin E."/>
            <person name="Tice H."/>
            <person name="Bruce D."/>
            <person name="Goodwin L."/>
            <person name="Pitluck S."/>
            <person name="Peters L."/>
            <person name="Ovchinnikova G."/>
            <person name="Chertkov O."/>
            <person name="Kyrpides N."/>
            <person name="Mavromatis K."/>
            <person name="Ivanova N."/>
            <person name="Brettin T."/>
            <person name="Detter J.C."/>
            <person name="Han C."/>
            <person name="Larimer F."/>
            <person name="Land M."/>
            <person name="Hauser L."/>
            <person name="Markowitz V."/>
            <person name="Cheng J.-F."/>
            <person name="Hugenholtz P."/>
            <person name="Woyke T."/>
            <person name="Wu D."/>
            <person name="Tindall B."/>
            <person name="Pomrenke H."/>
            <person name="Brambilla E."/>
            <person name="Klenk H.-P."/>
            <person name="Eisen J.A."/>
        </authorList>
    </citation>
    <scope>NUCLEOTIDE SEQUENCE [LARGE SCALE GENOMIC DNA]</scope>
    <source>
        <strain evidence="8">ATCC BAA-1392 / DSM 18658 / VKM B-2454 / MOB10</strain>
    </source>
</reference>
<gene>
    <name evidence="7" type="ordered locus">Sinac_5005</name>
</gene>